<keyword evidence="9" id="KW-0694">RNA-binding</keyword>
<comment type="subunit">
    <text evidence="16">Identified in the spliceosome C complex. Component of the XAB2 complex, a multimeric protein complex composed of XAB2, PRPF19, AQR, ZNF830, ISY1, and PPIE. Identified in a pentameric intron-binding (IB) complex composed of AQR, XAB2, ISY1, ZNF830 and PPIE that is incorporated into the spliceosome as a preassembled complex. The IB complex does not contain PRPF19. Within the spliceosome, interacts with SNRPA1, SF3B1, SF3B3, SF3A1 and SF3A2.</text>
</comment>
<dbReference type="OrthoDB" id="1879at2759"/>
<evidence type="ECO:0000313" key="26">
    <source>
        <dbReference type="EMBL" id="EEB16384.1"/>
    </source>
</evidence>
<dbReference type="Pfam" id="PF13087">
    <property type="entry name" value="AAA_12"/>
    <property type="match status" value="1"/>
</dbReference>
<dbReference type="CTD" id="8234501"/>
<dbReference type="Gene3D" id="3.40.50.300">
    <property type="entry name" value="P-loop containing nucleotide triphosphate hydrolases"/>
    <property type="match status" value="2"/>
</dbReference>
<dbReference type="Pfam" id="PF16399">
    <property type="entry name" value="Aquarius_N_1st"/>
    <property type="match status" value="1"/>
</dbReference>
<reference evidence="27" key="3">
    <citation type="submission" date="2021-02" db="UniProtKB">
        <authorList>
            <consortium name="EnsemblMetazoa"/>
        </authorList>
    </citation>
    <scope>IDENTIFICATION</scope>
    <source>
        <strain evidence="27">USDA</strain>
    </source>
</reference>
<feature type="domain" description="DNA2/NAM7 helicase helicase" evidence="21">
    <location>
        <begin position="805"/>
        <end position="1108"/>
    </location>
</feature>
<feature type="domain" description="DNA2/NAM7 helicase-like C-terminal" evidence="22">
    <location>
        <begin position="1117"/>
        <end position="1307"/>
    </location>
</feature>
<evidence type="ECO:0000256" key="12">
    <source>
        <dbReference type="ARBA" id="ARBA00023242"/>
    </source>
</evidence>
<dbReference type="FunCoup" id="E0VSM8">
    <property type="interactions" value="1871"/>
</dbReference>
<comment type="similarity">
    <text evidence="15 19">Belongs to the CWF11 family.</text>
</comment>
<evidence type="ECO:0000259" key="25">
    <source>
        <dbReference type="Pfam" id="PF21144"/>
    </source>
</evidence>
<reference evidence="26" key="1">
    <citation type="submission" date="2007-04" db="EMBL/GenBank/DDBJ databases">
        <title>Annotation of Pediculus humanus corporis strain USDA.</title>
        <authorList>
            <person name="Kirkness E."/>
            <person name="Hannick L."/>
            <person name="Hass B."/>
            <person name="Bruggner R."/>
            <person name="Lawson D."/>
            <person name="Bidwell S."/>
            <person name="Joardar V."/>
            <person name="Caler E."/>
            <person name="Walenz B."/>
            <person name="Inman J."/>
            <person name="Schobel S."/>
            <person name="Galinsky K."/>
            <person name="Amedeo P."/>
            <person name="Strausberg R."/>
        </authorList>
    </citation>
    <scope>NUCLEOTIDE SEQUENCE</scope>
    <source>
        <strain evidence="26">USDA</strain>
    </source>
</reference>
<evidence type="ECO:0000313" key="28">
    <source>
        <dbReference type="Proteomes" id="UP000009046"/>
    </source>
</evidence>
<evidence type="ECO:0000256" key="3">
    <source>
        <dbReference type="ARBA" id="ARBA00022664"/>
    </source>
</evidence>
<evidence type="ECO:0000313" key="27">
    <source>
        <dbReference type="EnsemblMetazoa" id="PHUM420720-PA"/>
    </source>
</evidence>
<dbReference type="EnsemblMetazoa" id="PHUM420720-RA">
    <property type="protein sequence ID" value="PHUM420720-PA"/>
    <property type="gene ID" value="PHUM420720"/>
</dbReference>
<evidence type="ECO:0000256" key="2">
    <source>
        <dbReference type="ARBA" id="ARBA00012552"/>
    </source>
</evidence>
<evidence type="ECO:0000256" key="5">
    <source>
        <dbReference type="ARBA" id="ARBA00022741"/>
    </source>
</evidence>
<name>E0VSM8_PEDHC</name>
<dbReference type="GO" id="GO:0016787">
    <property type="term" value="F:hydrolase activity"/>
    <property type="evidence" value="ECO:0007669"/>
    <property type="project" value="UniProtKB-KW"/>
</dbReference>
<keyword evidence="3 19" id="KW-0507">mRNA processing</keyword>
<dbReference type="OMA" id="YRVWLDC"/>
<dbReference type="FunFam" id="3.40.50.300:FF:000396">
    <property type="entry name" value="RNA helicase aquarius"/>
    <property type="match status" value="1"/>
</dbReference>
<evidence type="ECO:0000256" key="16">
    <source>
        <dbReference type="ARBA" id="ARBA00063921"/>
    </source>
</evidence>
<dbReference type="VEuPathDB" id="VectorBase:PHUM420720"/>
<dbReference type="InterPro" id="IPR048967">
    <property type="entry name" value="Aquarius_insert"/>
</dbReference>
<dbReference type="HOGENOM" id="CLU_001195_0_0_1"/>
<dbReference type="InterPro" id="IPR032174">
    <property type="entry name" value="Aquarius_N"/>
</dbReference>
<evidence type="ECO:0000256" key="9">
    <source>
        <dbReference type="ARBA" id="ARBA00022884"/>
    </source>
</evidence>
<keyword evidence="6" id="KW-0378">Hydrolase</keyword>
<dbReference type="GO" id="GO:0000398">
    <property type="term" value="P:mRNA splicing, via spliceosome"/>
    <property type="evidence" value="ECO:0007669"/>
    <property type="project" value="InterPro"/>
</dbReference>
<organism>
    <name type="scientific">Pediculus humanus subsp. corporis</name>
    <name type="common">Body louse</name>
    <dbReference type="NCBI Taxonomy" id="121224"/>
    <lineage>
        <taxon>Eukaryota</taxon>
        <taxon>Metazoa</taxon>
        <taxon>Ecdysozoa</taxon>
        <taxon>Arthropoda</taxon>
        <taxon>Hexapoda</taxon>
        <taxon>Insecta</taxon>
        <taxon>Pterygota</taxon>
        <taxon>Neoptera</taxon>
        <taxon>Paraneoptera</taxon>
        <taxon>Psocodea</taxon>
        <taxon>Troctomorpha</taxon>
        <taxon>Phthiraptera</taxon>
        <taxon>Anoplura</taxon>
        <taxon>Pediculidae</taxon>
        <taxon>Pediculus</taxon>
    </lineage>
</organism>
<evidence type="ECO:0000256" key="15">
    <source>
        <dbReference type="ARBA" id="ARBA00061244"/>
    </source>
</evidence>
<evidence type="ECO:0000259" key="21">
    <source>
        <dbReference type="Pfam" id="PF13086"/>
    </source>
</evidence>
<evidence type="ECO:0000256" key="6">
    <source>
        <dbReference type="ARBA" id="ARBA00022801"/>
    </source>
</evidence>
<dbReference type="EMBL" id="AAZO01005147">
    <property type="status" value="NOT_ANNOTATED_CDS"/>
    <property type="molecule type" value="Genomic_DNA"/>
</dbReference>
<dbReference type="InterPro" id="IPR027417">
    <property type="entry name" value="P-loop_NTPase"/>
</dbReference>
<evidence type="ECO:0000259" key="22">
    <source>
        <dbReference type="Pfam" id="PF13087"/>
    </source>
</evidence>
<dbReference type="Pfam" id="PF21143">
    <property type="entry name" value="Aquarius_N_2nd"/>
    <property type="match status" value="1"/>
</dbReference>
<dbReference type="GO" id="GO:0071013">
    <property type="term" value="C:catalytic step 2 spliceosome"/>
    <property type="evidence" value="ECO:0007669"/>
    <property type="project" value="TreeGrafter"/>
</dbReference>
<keyword evidence="12 19" id="KW-0539">Nucleus</keyword>
<dbReference type="PANTHER" id="PTHR10887">
    <property type="entry name" value="DNA2/NAM7 HELICASE FAMILY"/>
    <property type="match status" value="1"/>
</dbReference>
<dbReference type="PIRSF" id="PIRSF038901">
    <property type="entry name" value="AQR_cwf11"/>
    <property type="match status" value="1"/>
</dbReference>
<keyword evidence="11 19" id="KW-0508">mRNA splicing</keyword>
<evidence type="ECO:0000256" key="13">
    <source>
        <dbReference type="ARBA" id="ARBA00047984"/>
    </source>
</evidence>
<evidence type="ECO:0000256" key="1">
    <source>
        <dbReference type="ARBA" id="ARBA00004642"/>
    </source>
</evidence>
<dbReference type="CDD" id="cd18808">
    <property type="entry name" value="SF1_C_Upf1"/>
    <property type="match status" value="1"/>
</dbReference>
<dbReference type="eggNOG" id="KOG1806">
    <property type="taxonomic scope" value="Eukaryota"/>
</dbReference>
<reference evidence="26" key="2">
    <citation type="submission" date="2007-04" db="EMBL/GenBank/DDBJ databases">
        <title>The genome of the human body louse.</title>
        <authorList>
            <consortium name="The Human Body Louse Genome Consortium"/>
            <person name="Kirkness E."/>
            <person name="Walenz B."/>
            <person name="Hass B."/>
            <person name="Bruggner R."/>
            <person name="Strausberg R."/>
        </authorList>
    </citation>
    <scope>NUCLEOTIDE SEQUENCE</scope>
    <source>
        <strain evidence="26">USDA</strain>
    </source>
</reference>
<feature type="compositionally biased region" description="Acidic residues" evidence="20">
    <location>
        <begin position="1452"/>
        <end position="1462"/>
    </location>
</feature>
<dbReference type="Pfam" id="PF13086">
    <property type="entry name" value="AAA_11"/>
    <property type="match status" value="1"/>
</dbReference>
<dbReference type="STRING" id="121224.E0VSM8"/>
<keyword evidence="28" id="KW-1185">Reference proteome</keyword>
<dbReference type="InterPro" id="IPR045055">
    <property type="entry name" value="DNA2/NAM7-like"/>
</dbReference>
<feature type="compositionally biased region" description="Basic and acidic residues" evidence="20">
    <location>
        <begin position="1398"/>
        <end position="1409"/>
    </location>
</feature>
<dbReference type="InterPro" id="IPR026300">
    <property type="entry name" value="CWF11_fam"/>
</dbReference>
<feature type="compositionally biased region" description="Acidic residues" evidence="20">
    <location>
        <begin position="1410"/>
        <end position="1426"/>
    </location>
</feature>
<evidence type="ECO:0000256" key="14">
    <source>
        <dbReference type="ARBA" id="ARBA00057313"/>
    </source>
</evidence>
<evidence type="ECO:0000256" key="10">
    <source>
        <dbReference type="ARBA" id="ARBA00022990"/>
    </source>
</evidence>
<proteinExistence type="inferred from homology"/>
<feature type="domain" description="RNA helicase aquarius insertion" evidence="25">
    <location>
        <begin position="706"/>
        <end position="793"/>
    </location>
</feature>
<dbReference type="Pfam" id="PF21144">
    <property type="entry name" value="Aquarius_N_3rd"/>
    <property type="match status" value="1"/>
</dbReference>
<keyword evidence="5" id="KW-0547">Nucleotide-binding</keyword>
<dbReference type="Proteomes" id="UP000009046">
    <property type="component" value="Unassembled WGS sequence"/>
</dbReference>
<comment type="subcellular location">
    <subcellularLocation>
        <location evidence="1">Nucleus</location>
        <location evidence="1">Nucleoplasm</location>
    </subcellularLocation>
</comment>
<dbReference type="SUPFAM" id="SSF52540">
    <property type="entry name" value="P-loop containing nucleoside triphosphate hydrolases"/>
    <property type="match status" value="1"/>
</dbReference>
<accession>E0VSM8</accession>
<dbReference type="RefSeq" id="XP_002429122.1">
    <property type="nucleotide sequence ID" value="XM_002429077.1"/>
</dbReference>
<dbReference type="KEGG" id="phu:Phum_PHUM420720"/>
<dbReference type="InParanoid" id="E0VSM8"/>
<evidence type="ECO:0000256" key="19">
    <source>
        <dbReference type="PIRNR" id="PIRNR038901"/>
    </source>
</evidence>
<evidence type="ECO:0000256" key="17">
    <source>
        <dbReference type="ARBA" id="ARBA00069875"/>
    </source>
</evidence>
<feature type="region of interest" description="Disordered" evidence="20">
    <location>
        <begin position="1392"/>
        <end position="1462"/>
    </location>
</feature>
<keyword evidence="7" id="KW-0347">Helicase</keyword>
<evidence type="ECO:0000256" key="20">
    <source>
        <dbReference type="SAM" id="MobiDB-lite"/>
    </source>
</evidence>
<evidence type="ECO:0000256" key="4">
    <source>
        <dbReference type="ARBA" id="ARBA00022728"/>
    </source>
</evidence>
<feature type="domain" description="RNA helicase aquarius N-terminal" evidence="23">
    <location>
        <begin position="24"/>
        <end position="414"/>
    </location>
</feature>
<dbReference type="GO" id="GO:0003724">
    <property type="term" value="F:RNA helicase activity"/>
    <property type="evidence" value="ECO:0007669"/>
    <property type="project" value="UniProtKB-EC"/>
</dbReference>
<evidence type="ECO:0000259" key="24">
    <source>
        <dbReference type="Pfam" id="PF21143"/>
    </source>
</evidence>
<dbReference type="InterPro" id="IPR048966">
    <property type="entry name" value="Aquarius_b-barrel"/>
</dbReference>
<evidence type="ECO:0000256" key="11">
    <source>
        <dbReference type="ARBA" id="ARBA00023187"/>
    </source>
</evidence>
<keyword evidence="8" id="KW-0067">ATP-binding</keyword>
<evidence type="ECO:0000256" key="18">
    <source>
        <dbReference type="ARBA" id="ARBA00083796"/>
    </source>
</evidence>
<dbReference type="EC" id="3.6.4.13" evidence="2"/>
<dbReference type="GO" id="GO:0003729">
    <property type="term" value="F:mRNA binding"/>
    <property type="evidence" value="ECO:0007669"/>
    <property type="project" value="TreeGrafter"/>
</dbReference>
<keyword evidence="4" id="KW-0747">Spliceosome</keyword>
<keyword evidence="10" id="KW-0007">Acetylation</keyword>
<evidence type="ECO:0000256" key="7">
    <source>
        <dbReference type="ARBA" id="ARBA00022806"/>
    </source>
</evidence>
<dbReference type="InterPro" id="IPR041679">
    <property type="entry name" value="DNA2/NAM7-like_C"/>
</dbReference>
<sequence length="1462" mass="170095">MIDNHNSSKAKAAAPTVEQINADKITQLASLYWAPHSVEKLKPYDPNIVEDVYFQEILGSNFSIRRIMMLEFSQYLENYLWPNYKENEASQAHLMSIVVMLNEKFRERVPAWDAFTKKSEQFSAFFQHVLRACLSDTSSLKEQTALIVFLNHCFNSMEVDLVRDQVKKLVSLSMWVSLQEGRREYEFKKIPKWKKYWKLIQKKDATIADKEKLNWERTFLHKLMLKFISLLQSIPVEEEISSDKIRYCERFLELIIDLEALLPTRRFFNTVMDDCHLVIHCQMSNLVKSKAGKLFSQLLDMLKFYAHFEINDETGDPLTDRDMTQLHYDKIISLQKAAFSRFPDLRKFSLSNVASVDTKEALFNHFKSLTPEKLQSIARFLNLIPPESDDEVGNSYRKDADFLLELLISRHERRTSQLESLNEMPLYPTESIIWNENVVPSEYFSGEGCLALPKLNLQFLTLHDYLLRNFNLFRLESTYEIRQDIEDAVSRLNPWKAEDESVYFGGWARMAQPIVSFAVVEVAKPNIGEKSPSRVRADVTINLSVKNEIKAEWENLRKHDVCFLITVKPLISIGTKYNSKDSFIEQMGLKYVRGCEIEGMLDQNGRVIEDGPEPKPLIHGEKRVFRVWLDCNQYRIDMENSNKGKEDVYETFNILMRRKPKENNFKAVLETIRELMNTECVVPDWLHDIILGYGDPGAAHYHRMPNEIASLDFNDTFLDTDHLRASFPDHEIKFKTKDMEKLNPPFRLTFQDVLKKKRHMNNDETEDEQVQCKKKVIIVEPHCKINEGPYKFNELKKNTIPFTPTQIEAIRAGTQPGLTLVVGPPGTGKTDVAVQIISNLYHNFPNQRTLIVTHSNQALNQLFEKIMSLDIDERHLLRLGHGEEALETDKDFSRYGRVNYVLAKRLELLSEVGRLKESLKVLGDVSYTCETAGHFFLYHVMTRWEKFMNRIKSQNKKNDKLPASLISDAFPFHAFFENAPKPLFKNETYEEDLKIAKGCYRYIEKIFQELEEFRAFELLRSGLDRSKYLLVKEAKIIAMTCTHAALKRKELVDLGFKYDNILMEEAAQILEIETFIPLLLQNPEDGFSRLKRWIMIGDHHQLPPVIKNMAFQKYSNMEQSLFTRIVRLGVPTVDLDRQGRSRPSICNLYNWRYKKLGNLAHVENWPEYRIANPGFCHDFQLINVEDFNGVGESEPSPYFYQNLAEAEYCVAVYMYMRLIGYPAEKISILTTYNGQKHLIQDVVKMRCANNPLIGRPHKITTVDKYQGQQNDYILLSLVKTKAVGHLRDVRRLVVAMSRARLGLYIFARVSLFKNCFELTPAFNQLMQRPMNLQIAPHEVYPGERSNNDPPVAMMEMIDMPQMATFVYDFYMQKLEAMKIAFEDVKKEWEKPGVVTESVPEHSVSHHPGGDDDSDEEEEEEEEEEEKDSNLEDSVMETNTTNHPSETEKMQVDEDEGDENVEK</sequence>
<dbReference type="InterPro" id="IPR041677">
    <property type="entry name" value="DNA2/NAM7_AAA_11"/>
</dbReference>
<comment type="function">
    <text evidence="14">Involved in pre-mRNA splicing as component of the spliceosome. Intron-binding spliceosomal protein required to link pre-mRNA splicing and snoRNP (small nucleolar ribonucleoprotein) biogenesis. Plays a key role in position-dependent assembly of intron-encoded box C/D small snoRNP, splicing being required for snoRNP assembly. May act by helping the folding of the snoRNA sequence. Binds to intron of pre-mRNAs in a sequence-independent manner, contacting the region between snoRNA and the branchpoint of introns (40 nucleotides upstream of the branchpoint) during the late stages of splicing. Has ATP-dependent RNA helicase activity and can unwind double-stranded RNA molecules with a 3' overhang (in vitro).</text>
</comment>
<comment type="catalytic activity">
    <reaction evidence="13">
        <text>ATP + H2O = ADP + phosphate + H(+)</text>
        <dbReference type="Rhea" id="RHEA:13065"/>
        <dbReference type="ChEBI" id="CHEBI:15377"/>
        <dbReference type="ChEBI" id="CHEBI:15378"/>
        <dbReference type="ChEBI" id="CHEBI:30616"/>
        <dbReference type="ChEBI" id="CHEBI:43474"/>
        <dbReference type="ChEBI" id="CHEBI:456216"/>
        <dbReference type="EC" id="3.6.4.13"/>
    </reaction>
</comment>
<gene>
    <name evidence="27" type="primary">8234501</name>
    <name evidence="26" type="ORF">Phum_PHUM420720</name>
</gene>
<evidence type="ECO:0000256" key="8">
    <source>
        <dbReference type="ARBA" id="ARBA00022840"/>
    </source>
</evidence>
<feature type="domain" description="RNA helicase aquarius beta-barrel" evidence="24">
    <location>
        <begin position="494"/>
        <end position="658"/>
    </location>
</feature>
<protein>
    <recommendedName>
        <fullName evidence="17">RNA helicase aquarius</fullName>
        <ecNumber evidence="2">3.6.4.13</ecNumber>
    </recommendedName>
    <alternativeName>
        <fullName evidence="18">Intron-binding protein of 160 kDa</fullName>
    </alternativeName>
</protein>
<dbReference type="PANTHER" id="PTHR10887:SF5">
    <property type="entry name" value="RNA HELICASE AQUARIUS"/>
    <property type="match status" value="1"/>
</dbReference>
<dbReference type="InterPro" id="IPR047187">
    <property type="entry name" value="SF1_C_Upf1"/>
</dbReference>
<dbReference type="CDD" id="cd17935">
    <property type="entry name" value="EEXXQc_AQR"/>
    <property type="match status" value="1"/>
</dbReference>
<dbReference type="GeneID" id="8234501"/>
<dbReference type="EMBL" id="DS235751">
    <property type="protein sequence ID" value="EEB16384.1"/>
    <property type="molecule type" value="Genomic_DNA"/>
</dbReference>
<dbReference type="GO" id="GO:0005654">
    <property type="term" value="C:nucleoplasm"/>
    <property type="evidence" value="ECO:0007669"/>
    <property type="project" value="UniProtKB-SubCell"/>
</dbReference>
<evidence type="ECO:0000259" key="23">
    <source>
        <dbReference type="Pfam" id="PF16399"/>
    </source>
</evidence>
<dbReference type="GO" id="GO:0005524">
    <property type="term" value="F:ATP binding"/>
    <property type="evidence" value="ECO:0007669"/>
    <property type="project" value="UniProtKB-KW"/>
</dbReference>